<sequence length="100" mass="11190">MKILIPKSKVPAAEAAIRHCGYGQIVDRRENKISYARRPAGGALYPRFHVYLEDAGDNWSFNLHLDQRAPVYAGQTAHAGEYDGVVVEQEGVRIKNLLLK</sequence>
<name>A0A1F6NJH2_9BACT</name>
<organism evidence="1 2">
    <name type="scientific">Candidatus Magasanikbacteria bacterium RIFOXYA2_FULL_44_8</name>
    <dbReference type="NCBI Taxonomy" id="1798696"/>
    <lineage>
        <taxon>Bacteria</taxon>
        <taxon>Candidatus Magasanikiibacteriota</taxon>
    </lineage>
</organism>
<protein>
    <submittedName>
        <fullName evidence="1">Uncharacterized protein</fullName>
    </submittedName>
</protein>
<dbReference type="Proteomes" id="UP000177803">
    <property type="component" value="Unassembled WGS sequence"/>
</dbReference>
<accession>A0A1F6NJH2</accession>
<evidence type="ECO:0000313" key="1">
    <source>
        <dbReference type="EMBL" id="OGH83943.1"/>
    </source>
</evidence>
<dbReference type="AlphaFoldDB" id="A0A1F6NJH2"/>
<proteinExistence type="predicted"/>
<gene>
    <name evidence="1" type="ORF">A2261_00545</name>
</gene>
<dbReference type="EMBL" id="MFQR01000054">
    <property type="protein sequence ID" value="OGH83943.1"/>
    <property type="molecule type" value="Genomic_DNA"/>
</dbReference>
<reference evidence="1 2" key="1">
    <citation type="journal article" date="2016" name="Nat. Commun.">
        <title>Thousands of microbial genomes shed light on interconnected biogeochemical processes in an aquifer system.</title>
        <authorList>
            <person name="Anantharaman K."/>
            <person name="Brown C.T."/>
            <person name="Hug L.A."/>
            <person name="Sharon I."/>
            <person name="Castelle C.J."/>
            <person name="Probst A.J."/>
            <person name="Thomas B.C."/>
            <person name="Singh A."/>
            <person name="Wilkins M.J."/>
            <person name="Karaoz U."/>
            <person name="Brodie E.L."/>
            <person name="Williams K.H."/>
            <person name="Hubbard S.S."/>
            <person name="Banfield J.F."/>
        </authorList>
    </citation>
    <scope>NUCLEOTIDE SEQUENCE [LARGE SCALE GENOMIC DNA]</scope>
</reference>
<evidence type="ECO:0000313" key="2">
    <source>
        <dbReference type="Proteomes" id="UP000177803"/>
    </source>
</evidence>
<comment type="caution">
    <text evidence="1">The sequence shown here is derived from an EMBL/GenBank/DDBJ whole genome shotgun (WGS) entry which is preliminary data.</text>
</comment>